<feature type="region of interest" description="Disordered" evidence="1">
    <location>
        <begin position="210"/>
        <end position="250"/>
    </location>
</feature>
<name>A0A8J6BGT8_9EUKA</name>
<comment type="caution">
    <text evidence="4">The sequence shown here is derived from an EMBL/GenBank/DDBJ whole genome shotgun (WGS) entry which is preliminary data.</text>
</comment>
<evidence type="ECO:0000313" key="5">
    <source>
        <dbReference type="Proteomes" id="UP000717585"/>
    </source>
</evidence>
<evidence type="ECO:0000256" key="1">
    <source>
        <dbReference type="SAM" id="MobiDB-lite"/>
    </source>
</evidence>
<evidence type="ECO:0000256" key="2">
    <source>
        <dbReference type="SAM" id="Phobius"/>
    </source>
</evidence>
<gene>
    <name evidence="4" type="ORF">J8273_1106</name>
</gene>
<evidence type="ECO:0000256" key="3">
    <source>
        <dbReference type="SAM" id="SignalP"/>
    </source>
</evidence>
<feature type="signal peptide" evidence="3">
    <location>
        <begin position="1"/>
        <end position="19"/>
    </location>
</feature>
<proteinExistence type="predicted"/>
<reference evidence="4" key="1">
    <citation type="submission" date="2021-05" db="EMBL/GenBank/DDBJ databases">
        <title>A free-living protist that lacks canonical eukaryotic 1 DNA replication and segregation systems.</title>
        <authorList>
            <person name="Salas-Leiva D.E."/>
            <person name="Tromer E.C."/>
            <person name="Curtis B.A."/>
            <person name="Jerlstrom-Hultqvist J."/>
            <person name="Kolisko M."/>
            <person name="Yi Z."/>
            <person name="Salas-Leiva J.S."/>
            <person name="Gallot-Lavallee L."/>
            <person name="Kops G.J.P.L."/>
            <person name="Archibald J.M."/>
            <person name="Simpson A.G.B."/>
            <person name="Roger A.J."/>
        </authorList>
    </citation>
    <scope>NUCLEOTIDE SEQUENCE</scope>
    <source>
        <strain evidence="4">BICM</strain>
    </source>
</reference>
<keyword evidence="2" id="KW-0812">Transmembrane</keyword>
<keyword evidence="2" id="KW-0472">Membrane</keyword>
<accession>A0A8J6BGT8</accession>
<organism evidence="4 5">
    <name type="scientific">Carpediemonas membranifera</name>
    <dbReference type="NCBI Taxonomy" id="201153"/>
    <lineage>
        <taxon>Eukaryota</taxon>
        <taxon>Metamonada</taxon>
        <taxon>Carpediemonas-like organisms</taxon>
        <taxon>Carpediemonas</taxon>
    </lineage>
</organism>
<keyword evidence="2" id="KW-1133">Transmembrane helix</keyword>
<keyword evidence="3" id="KW-0732">Signal</keyword>
<feature type="compositionally biased region" description="Polar residues" evidence="1">
    <location>
        <begin position="238"/>
        <end position="250"/>
    </location>
</feature>
<feature type="region of interest" description="Disordered" evidence="1">
    <location>
        <begin position="263"/>
        <end position="284"/>
    </location>
</feature>
<feature type="transmembrane region" description="Helical" evidence="2">
    <location>
        <begin position="140"/>
        <end position="173"/>
    </location>
</feature>
<feature type="chain" id="PRO_5035223740" evidence="3">
    <location>
        <begin position="20"/>
        <end position="284"/>
    </location>
</feature>
<dbReference type="AlphaFoldDB" id="A0A8J6BGT8"/>
<evidence type="ECO:0000313" key="4">
    <source>
        <dbReference type="EMBL" id="KAG9397197.1"/>
    </source>
</evidence>
<dbReference type="Proteomes" id="UP000717585">
    <property type="component" value="Unassembled WGS sequence"/>
</dbReference>
<feature type="compositionally biased region" description="Low complexity" evidence="1">
    <location>
        <begin position="210"/>
        <end position="237"/>
    </location>
</feature>
<keyword evidence="5" id="KW-1185">Reference proteome</keyword>
<dbReference type="EMBL" id="JAHDYR010000003">
    <property type="protein sequence ID" value="KAG9397197.1"/>
    <property type="molecule type" value="Genomic_DNA"/>
</dbReference>
<protein>
    <submittedName>
        <fullName evidence="4">Uncharacterized protein</fullName>
    </submittedName>
</protein>
<sequence length="284" mass="31769">MNAHILSAILLLLISVVYATDCLTYGITVNATAFDSQDNITVTYNVVPDCWNPGMATDAVTFYLTDQQNGLYDSDKERVTSLADTSYPDLPSDTINFNFVQYTGDEKYICVGVGTNGAFGCTDTKISIGEPIQWVILIIFFFFFLCFMCSPCICFCVIFVKVVIIISAFMFCISLSQNRSHKRKQAVSFGAMNQPYAAVNAPAFNQAAVPQPPQQQAYPPQQQAYPPQQQAYPHQQQGYPDQSYGQPAQSQMYGQMYSQPQYNPYVVNQAPPPPQCRDGNYDYY</sequence>